<evidence type="ECO:0000313" key="5">
    <source>
        <dbReference type="EMBL" id="UUY02591.1"/>
    </source>
</evidence>
<keyword evidence="6" id="KW-1185">Reference proteome</keyword>
<dbReference type="InterPro" id="IPR051010">
    <property type="entry name" value="BCAA_transport"/>
</dbReference>
<organism evidence="5 6">
    <name type="scientific">Svornostia abyssi</name>
    <dbReference type="NCBI Taxonomy" id="2898438"/>
    <lineage>
        <taxon>Bacteria</taxon>
        <taxon>Bacillati</taxon>
        <taxon>Actinomycetota</taxon>
        <taxon>Thermoleophilia</taxon>
        <taxon>Solirubrobacterales</taxon>
        <taxon>Baekduiaceae</taxon>
        <taxon>Svornostia</taxon>
    </lineage>
</organism>
<dbReference type="Pfam" id="PF13458">
    <property type="entry name" value="Peripla_BP_6"/>
    <property type="match status" value="1"/>
</dbReference>
<reference evidence="6" key="1">
    <citation type="submission" date="2021-11" db="EMBL/GenBank/DDBJ databases">
        <title>Cultivation dependent microbiological survey of springs from the worlds oldest radium mine currently devoted to the extraction of radon-saturated water.</title>
        <authorList>
            <person name="Kapinusova G."/>
            <person name="Smrhova T."/>
            <person name="Strejcek M."/>
            <person name="Suman J."/>
            <person name="Jani K."/>
            <person name="Pajer P."/>
            <person name="Uhlik O."/>
        </authorList>
    </citation>
    <scope>NUCLEOTIDE SEQUENCE [LARGE SCALE GENOMIC DNA]</scope>
    <source>
        <strain evidence="6">J379</strain>
    </source>
</reference>
<dbReference type="Proteomes" id="UP001058860">
    <property type="component" value="Chromosome"/>
</dbReference>
<evidence type="ECO:0000313" key="6">
    <source>
        <dbReference type="Proteomes" id="UP001058860"/>
    </source>
</evidence>
<evidence type="ECO:0000259" key="4">
    <source>
        <dbReference type="Pfam" id="PF13458"/>
    </source>
</evidence>
<evidence type="ECO:0000256" key="2">
    <source>
        <dbReference type="ARBA" id="ARBA00022729"/>
    </source>
</evidence>
<dbReference type="PANTHER" id="PTHR30483:SF6">
    <property type="entry name" value="PERIPLASMIC BINDING PROTEIN OF ABC TRANSPORTER FOR NATURAL AMINO ACIDS"/>
    <property type="match status" value="1"/>
</dbReference>
<evidence type="ECO:0000256" key="3">
    <source>
        <dbReference type="SAM" id="SignalP"/>
    </source>
</evidence>
<comment type="similarity">
    <text evidence="1">Belongs to the leucine-binding protein family.</text>
</comment>
<dbReference type="PANTHER" id="PTHR30483">
    <property type="entry name" value="LEUCINE-SPECIFIC-BINDING PROTEIN"/>
    <property type="match status" value="1"/>
</dbReference>
<dbReference type="PROSITE" id="PS51257">
    <property type="entry name" value="PROKAR_LIPOPROTEIN"/>
    <property type="match status" value="1"/>
</dbReference>
<dbReference type="RefSeq" id="WP_353863118.1">
    <property type="nucleotide sequence ID" value="NZ_CP088295.1"/>
</dbReference>
<dbReference type="InterPro" id="IPR028081">
    <property type="entry name" value="Leu-bd"/>
</dbReference>
<dbReference type="CDD" id="cd06347">
    <property type="entry name" value="PBP1_ABC_LivK_ligand_binding-like"/>
    <property type="match status" value="1"/>
</dbReference>
<feature type="signal peptide" evidence="3">
    <location>
        <begin position="1"/>
        <end position="19"/>
    </location>
</feature>
<gene>
    <name evidence="5" type="ORF">LRS13_18115</name>
</gene>
<dbReference type="SUPFAM" id="SSF53822">
    <property type="entry name" value="Periplasmic binding protein-like I"/>
    <property type="match status" value="1"/>
</dbReference>
<feature type="chain" id="PRO_5046761537" evidence="3">
    <location>
        <begin position="20"/>
        <end position="384"/>
    </location>
</feature>
<name>A0ABY5PD72_9ACTN</name>
<dbReference type="EMBL" id="CP088295">
    <property type="protein sequence ID" value="UUY02591.1"/>
    <property type="molecule type" value="Genomic_DNA"/>
</dbReference>
<protein>
    <submittedName>
        <fullName evidence="5">ABC transporter substrate-binding protein</fullName>
    </submittedName>
</protein>
<keyword evidence="2 3" id="KW-0732">Signal</keyword>
<proteinExistence type="inferred from homology"/>
<dbReference type="Gene3D" id="3.40.50.2300">
    <property type="match status" value="2"/>
</dbReference>
<dbReference type="InterPro" id="IPR028082">
    <property type="entry name" value="Peripla_BP_I"/>
</dbReference>
<accession>A0ABY5PD72</accession>
<sequence>MTARRAIMALLTAAALAGAGCGDDAGDAAEVDIAGLFTLSGETADVQSTRGARLAVAEINRAGGVLIDGERRRLRLRIADDQAEPQVAVARANELLSRPGVAALVGPSKSVVAVPVGAVAERAGIAMITPASTSPATTRDRRFVFRTTFTDDVQGAVAAQFARRRLRARTAAVMYEATSPYNSGLARSFRQEFRKRGGKIVGVATYTVDEDDHSRGMDRLAAARPDVLYLPNAAPDVELQARRARRVGLDSTLLGGDAWDVSRLRDLPLFDDSYATTLWSADTRDDAGRAFVRTFRRAYGTLPSAYAASSYDAVRLIAGALRRAGTTTPSAVRDQLDAVTVHDGAVGRLIFGDGGDPETGAVVLRLGDGRAKASWQLPAASPGA</sequence>
<feature type="domain" description="Leucine-binding protein" evidence="4">
    <location>
        <begin position="31"/>
        <end position="367"/>
    </location>
</feature>
<evidence type="ECO:0000256" key="1">
    <source>
        <dbReference type="ARBA" id="ARBA00010062"/>
    </source>
</evidence>